<dbReference type="Pfam" id="PF04087">
    <property type="entry name" value="DUF389"/>
    <property type="match status" value="1"/>
</dbReference>
<feature type="transmembrane region" description="Helical" evidence="1">
    <location>
        <begin position="216"/>
        <end position="237"/>
    </location>
</feature>
<keyword evidence="1" id="KW-0472">Membrane</keyword>
<sequence>MRHVEISLRPETREPVLEVLDSERIDYTVVPTDDSSEYESLVSFTLPKSAVEVILDELERVGLGEDDHTVIVTADMVISQKFGALKDRFTGEVLDDQRLARYELYAESEGLILAIPIYVTLTLVSAIVATAGLLLDSAAVVVGSMVIAPLIGPTLAASAGTVLNERDLLWTGVMYQVLGVSVAIAGSAAFAWLSKSLFLVPPGIEVLEINEVSERVLPHLLSLVVAFGAGIAGVLCLSTGTSVTLVGVMITAALIPPAAAAGIAIAWWIPNAAVGSLVLVFVNLLGVNITGLLTLWAMGYRPQIQSEEGIARQLVRRRLIVLTFVILVLSIFLIGVTWASYERASLENDVTTEAEAVLDSSAYQDIYLVEVELFLEEEIPFEPVVRIEEGSLFEGPERIVITVEQPGDDDHPELVSELDERITDKTGDDVRVDVRFIEYDTA</sequence>
<organism evidence="2 3">
    <name type="scientific">Natrinema hispanicum</name>
    <dbReference type="NCBI Taxonomy" id="392421"/>
    <lineage>
        <taxon>Archaea</taxon>
        <taxon>Methanobacteriati</taxon>
        <taxon>Methanobacteriota</taxon>
        <taxon>Stenosarchaea group</taxon>
        <taxon>Halobacteria</taxon>
        <taxon>Halobacteriales</taxon>
        <taxon>Natrialbaceae</taxon>
        <taxon>Natrinema</taxon>
    </lineage>
</organism>
<accession>A0A1G6Y1T4</accession>
<dbReference type="NCBIfam" id="TIGR00341">
    <property type="entry name" value="TIGR00341 family protein"/>
    <property type="match status" value="1"/>
</dbReference>
<feature type="transmembrane region" description="Helical" evidence="1">
    <location>
        <begin position="111"/>
        <end position="135"/>
    </location>
</feature>
<dbReference type="PANTHER" id="PTHR20992">
    <property type="entry name" value="AT15442P-RELATED"/>
    <property type="match status" value="1"/>
</dbReference>
<evidence type="ECO:0000313" key="3">
    <source>
        <dbReference type="Proteomes" id="UP000324021"/>
    </source>
</evidence>
<dbReference type="InterPro" id="IPR005240">
    <property type="entry name" value="DUF389"/>
</dbReference>
<feature type="transmembrane region" description="Helical" evidence="1">
    <location>
        <begin position="175"/>
        <end position="193"/>
    </location>
</feature>
<dbReference type="EMBL" id="FMZP01000055">
    <property type="protein sequence ID" value="SDD83687.1"/>
    <property type="molecule type" value="Genomic_DNA"/>
</dbReference>
<proteinExistence type="predicted"/>
<protein>
    <submittedName>
        <fullName evidence="2">TIGR00341 family protein</fullName>
    </submittedName>
</protein>
<dbReference type="RefSeq" id="WP_149782631.1">
    <property type="nucleotide sequence ID" value="NZ_FMZP01000055.1"/>
</dbReference>
<dbReference type="AlphaFoldDB" id="A0A1G6Y1T4"/>
<keyword evidence="1" id="KW-1133">Transmembrane helix</keyword>
<gene>
    <name evidence="2" type="ORF">SAMN05192552_10558</name>
</gene>
<dbReference type="PANTHER" id="PTHR20992:SF9">
    <property type="entry name" value="AT15442P-RELATED"/>
    <property type="match status" value="1"/>
</dbReference>
<name>A0A1G6Y1T4_9EURY</name>
<feature type="transmembrane region" description="Helical" evidence="1">
    <location>
        <begin position="275"/>
        <end position="298"/>
    </location>
</feature>
<evidence type="ECO:0000313" key="2">
    <source>
        <dbReference type="EMBL" id="SDD83687.1"/>
    </source>
</evidence>
<dbReference type="Proteomes" id="UP000324021">
    <property type="component" value="Unassembled WGS sequence"/>
</dbReference>
<reference evidence="2 3" key="1">
    <citation type="submission" date="2016-10" db="EMBL/GenBank/DDBJ databases">
        <authorList>
            <person name="Varghese N."/>
            <person name="Submissions S."/>
        </authorList>
    </citation>
    <scope>NUCLEOTIDE SEQUENCE [LARGE SCALE GENOMIC DNA]</scope>
    <source>
        <strain evidence="2 3">CDM_1</strain>
    </source>
</reference>
<evidence type="ECO:0000256" key="1">
    <source>
        <dbReference type="SAM" id="Phobius"/>
    </source>
</evidence>
<feature type="transmembrane region" description="Helical" evidence="1">
    <location>
        <begin position="141"/>
        <end position="163"/>
    </location>
</feature>
<feature type="transmembrane region" description="Helical" evidence="1">
    <location>
        <begin position="244"/>
        <end position="269"/>
    </location>
</feature>
<feature type="transmembrane region" description="Helical" evidence="1">
    <location>
        <begin position="319"/>
        <end position="341"/>
    </location>
</feature>
<keyword evidence="1" id="KW-0812">Transmembrane</keyword>